<keyword evidence="1 2" id="KW-0238">DNA-binding</keyword>
<dbReference type="OrthoDB" id="9808476at2"/>
<feature type="domain" description="HTH tetR-type" evidence="3">
    <location>
        <begin position="1"/>
        <end position="61"/>
    </location>
</feature>
<evidence type="ECO:0000256" key="1">
    <source>
        <dbReference type="ARBA" id="ARBA00023125"/>
    </source>
</evidence>
<proteinExistence type="predicted"/>
<dbReference type="STRING" id="1121322.SAMN02745136_01661"/>
<sequence length="204" mass="22835">MTTKESIEAEALNLLCIKGYSGVSIRDIARAVGIKESSIYKHYKSKEDIFETIVVHYMEKTESIFAPPSGDPGAFAELSKEMLIGMMKATFQTFAMDEYISKCRKLFMISAPGNAKIGSLYTGSFITEPIRLNTFIFHKLLAASKAGRKTAEGELSEKAAAMAYQFYSPVFLILQEYDYGMVTMEEALRKVEGLTEQFMEVYGL</sequence>
<accession>A0A1M6PMW3</accession>
<dbReference type="Pfam" id="PF00440">
    <property type="entry name" value="TetR_N"/>
    <property type="match status" value="1"/>
</dbReference>
<dbReference type="InterPro" id="IPR050624">
    <property type="entry name" value="HTH-type_Tx_Regulator"/>
</dbReference>
<dbReference type="Gene3D" id="1.10.357.10">
    <property type="entry name" value="Tetracycline Repressor, domain 2"/>
    <property type="match status" value="1"/>
</dbReference>
<evidence type="ECO:0000259" key="3">
    <source>
        <dbReference type="PROSITE" id="PS50977"/>
    </source>
</evidence>
<reference evidence="4 5" key="1">
    <citation type="submission" date="2016-11" db="EMBL/GenBank/DDBJ databases">
        <authorList>
            <person name="Jaros S."/>
            <person name="Januszkiewicz K."/>
            <person name="Wedrychowicz H."/>
        </authorList>
    </citation>
    <scope>NUCLEOTIDE SEQUENCE [LARGE SCALE GENOMIC DNA]</scope>
    <source>
        <strain evidence="4 5">DSM 15929</strain>
    </source>
</reference>
<dbReference type="PANTHER" id="PTHR43479">
    <property type="entry name" value="ACREF/ENVCD OPERON REPRESSOR-RELATED"/>
    <property type="match status" value="1"/>
</dbReference>
<dbReference type="Proteomes" id="UP000184386">
    <property type="component" value="Unassembled WGS sequence"/>
</dbReference>
<protein>
    <submittedName>
        <fullName evidence="4">Transcriptional regulator, TetR family</fullName>
    </submittedName>
</protein>
<dbReference type="AlphaFoldDB" id="A0A1M6PMW3"/>
<dbReference type="SUPFAM" id="SSF46689">
    <property type="entry name" value="Homeodomain-like"/>
    <property type="match status" value="1"/>
</dbReference>
<dbReference type="InterPro" id="IPR009057">
    <property type="entry name" value="Homeodomain-like_sf"/>
</dbReference>
<evidence type="ECO:0000256" key="2">
    <source>
        <dbReference type="PROSITE-ProRule" id="PRU00335"/>
    </source>
</evidence>
<keyword evidence="5" id="KW-1185">Reference proteome</keyword>
<dbReference type="RefSeq" id="WP_073274741.1">
    <property type="nucleotide sequence ID" value="NZ_FRAC01000009.1"/>
</dbReference>
<dbReference type="InterPro" id="IPR001647">
    <property type="entry name" value="HTH_TetR"/>
</dbReference>
<dbReference type="GO" id="GO:0003677">
    <property type="term" value="F:DNA binding"/>
    <property type="evidence" value="ECO:0007669"/>
    <property type="project" value="UniProtKB-UniRule"/>
</dbReference>
<evidence type="ECO:0000313" key="5">
    <source>
        <dbReference type="Proteomes" id="UP000184386"/>
    </source>
</evidence>
<dbReference type="PANTHER" id="PTHR43479:SF11">
    <property type="entry name" value="ACREF_ENVCD OPERON REPRESSOR-RELATED"/>
    <property type="match status" value="1"/>
</dbReference>
<evidence type="ECO:0000313" key="4">
    <source>
        <dbReference type="EMBL" id="SHK09257.1"/>
    </source>
</evidence>
<feature type="DNA-binding region" description="H-T-H motif" evidence="2">
    <location>
        <begin position="24"/>
        <end position="43"/>
    </location>
</feature>
<name>A0A1M6PMW3_9FIRM</name>
<dbReference type="PRINTS" id="PR00455">
    <property type="entry name" value="HTHTETR"/>
</dbReference>
<dbReference type="EMBL" id="FRAC01000009">
    <property type="protein sequence ID" value="SHK09257.1"/>
    <property type="molecule type" value="Genomic_DNA"/>
</dbReference>
<gene>
    <name evidence="4" type="ORF">SAMN02745136_01661</name>
</gene>
<organism evidence="4 5">
    <name type="scientific">Anaerocolumna jejuensis DSM 15929</name>
    <dbReference type="NCBI Taxonomy" id="1121322"/>
    <lineage>
        <taxon>Bacteria</taxon>
        <taxon>Bacillati</taxon>
        <taxon>Bacillota</taxon>
        <taxon>Clostridia</taxon>
        <taxon>Lachnospirales</taxon>
        <taxon>Lachnospiraceae</taxon>
        <taxon>Anaerocolumna</taxon>
    </lineage>
</organism>
<dbReference type="PROSITE" id="PS50977">
    <property type="entry name" value="HTH_TETR_2"/>
    <property type="match status" value="1"/>
</dbReference>